<gene>
    <name evidence="1" type="ORF">RhiirC2_785080</name>
</gene>
<proteinExistence type="predicted"/>
<dbReference type="Proteomes" id="UP000233469">
    <property type="component" value="Unassembled WGS sequence"/>
</dbReference>
<sequence length="158" mass="17998">MSELQYGLEIMLQLNRQPFIIHIVHYVHSPLQPGYICEEKGQISGIVESALLGTNMKYAGLSYLGLEQPDTVQKLLEAIIFCPFIIETENISIFVDCLCKIRSNTKIIGHNYSASLFYKYKGKQSVFFQCVNQNLFSITIYQNSQIIAVYKDISPYAV</sequence>
<reference evidence="1 2" key="2">
    <citation type="submission" date="2017-10" db="EMBL/GenBank/DDBJ databases">
        <title>Extensive intraspecific genome diversity in a model arbuscular mycorrhizal fungus.</title>
        <authorList>
            <person name="Chen E.C.H."/>
            <person name="Morin E."/>
            <person name="Baudet D."/>
            <person name="Noel J."/>
            <person name="Ndikumana S."/>
            <person name="Charron P."/>
            <person name="St-Onge C."/>
            <person name="Giorgi J."/>
            <person name="Grigoriev I.V."/>
            <person name="Roux C."/>
            <person name="Martin F.M."/>
            <person name="Corradi N."/>
        </authorList>
    </citation>
    <scope>NUCLEOTIDE SEQUENCE [LARGE SCALE GENOMIC DNA]</scope>
    <source>
        <strain evidence="1 2">C2</strain>
    </source>
</reference>
<accession>A0A2N1MX33</accession>
<reference evidence="1 2" key="1">
    <citation type="submission" date="2016-04" db="EMBL/GenBank/DDBJ databases">
        <title>Genome analyses suggest a sexual origin of heterokaryosis in a supposedly ancient asexual fungus.</title>
        <authorList>
            <person name="Ropars J."/>
            <person name="Sedzielewska K."/>
            <person name="Noel J."/>
            <person name="Charron P."/>
            <person name="Farinelli L."/>
            <person name="Marton T."/>
            <person name="Kruger M."/>
            <person name="Pelin A."/>
            <person name="Brachmann A."/>
            <person name="Corradi N."/>
        </authorList>
    </citation>
    <scope>NUCLEOTIDE SEQUENCE [LARGE SCALE GENOMIC DNA]</scope>
    <source>
        <strain evidence="1 2">C2</strain>
    </source>
</reference>
<organism evidence="1 2">
    <name type="scientific">Rhizophagus irregularis</name>
    <dbReference type="NCBI Taxonomy" id="588596"/>
    <lineage>
        <taxon>Eukaryota</taxon>
        <taxon>Fungi</taxon>
        <taxon>Fungi incertae sedis</taxon>
        <taxon>Mucoromycota</taxon>
        <taxon>Glomeromycotina</taxon>
        <taxon>Glomeromycetes</taxon>
        <taxon>Glomerales</taxon>
        <taxon>Glomeraceae</taxon>
        <taxon>Rhizophagus</taxon>
    </lineage>
</organism>
<protein>
    <submittedName>
        <fullName evidence="1">Uncharacterized protein</fullName>
    </submittedName>
</protein>
<dbReference type="AlphaFoldDB" id="A0A2N1MX33"/>
<dbReference type="EMBL" id="LLXL01001127">
    <property type="protein sequence ID" value="PKK66205.1"/>
    <property type="molecule type" value="Genomic_DNA"/>
</dbReference>
<comment type="caution">
    <text evidence="1">The sequence shown here is derived from an EMBL/GenBank/DDBJ whole genome shotgun (WGS) entry which is preliminary data.</text>
</comment>
<name>A0A2N1MX33_9GLOM</name>
<evidence type="ECO:0000313" key="1">
    <source>
        <dbReference type="EMBL" id="PKK66205.1"/>
    </source>
</evidence>
<evidence type="ECO:0000313" key="2">
    <source>
        <dbReference type="Proteomes" id="UP000233469"/>
    </source>
</evidence>
<dbReference type="VEuPathDB" id="FungiDB:RhiirA1_460880"/>